<keyword evidence="4 11" id="KW-0808">Transferase</keyword>
<keyword evidence="5" id="KW-0547">Nucleotide-binding</keyword>
<evidence type="ECO:0000256" key="1">
    <source>
        <dbReference type="ARBA" id="ARBA00005190"/>
    </source>
</evidence>
<evidence type="ECO:0000313" key="14">
    <source>
        <dbReference type="EMBL" id="KAF4659549.1"/>
    </source>
</evidence>
<dbReference type="PANTHER" id="PTHR10196">
    <property type="entry name" value="SUGAR KINASE"/>
    <property type="match status" value="1"/>
</dbReference>
<comment type="caution">
    <text evidence="14">The sequence shown here is derived from an EMBL/GenBank/DDBJ whole genome shotgun (WGS) entry which is preliminary data.</text>
</comment>
<dbReference type="Pfam" id="PF00370">
    <property type="entry name" value="FGGY_N"/>
    <property type="match status" value="1"/>
</dbReference>
<keyword evidence="15" id="KW-1185">Reference proteome</keyword>
<dbReference type="GO" id="GO:0046167">
    <property type="term" value="P:glycerol-3-phosphate biosynthetic process"/>
    <property type="evidence" value="ECO:0007669"/>
    <property type="project" value="TreeGrafter"/>
</dbReference>
<evidence type="ECO:0000256" key="8">
    <source>
        <dbReference type="ARBA" id="ARBA00022840"/>
    </source>
</evidence>
<name>A0A7J6LJT1_PERCH</name>
<feature type="domain" description="Carbohydrate kinase FGGY N-terminal" evidence="12">
    <location>
        <begin position="5"/>
        <end position="151"/>
    </location>
</feature>
<dbReference type="FunFam" id="3.30.420.40:FF:000007">
    <property type="entry name" value="Glycerol kinase"/>
    <property type="match status" value="1"/>
</dbReference>
<dbReference type="EMBL" id="JAAPAO010000448">
    <property type="protein sequence ID" value="KAF4659549.1"/>
    <property type="molecule type" value="Genomic_DNA"/>
</dbReference>
<reference evidence="14 15" key="1">
    <citation type="submission" date="2020-04" db="EMBL/GenBank/DDBJ databases">
        <title>Perkinsus chesapeaki whole genome sequence.</title>
        <authorList>
            <person name="Bogema D.R."/>
        </authorList>
    </citation>
    <scope>NUCLEOTIDE SEQUENCE [LARGE SCALE GENOMIC DNA]</scope>
    <source>
        <strain evidence="14">ATCC PRA-425</strain>
    </source>
</reference>
<comment type="catalytic activity">
    <reaction evidence="10">
        <text>glycerol + ATP = sn-glycerol 3-phosphate + ADP + H(+)</text>
        <dbReference type="Rhea" id="RHEA:21644"/>
        <dbReference type="ChEBI" id="CHEBI:15378"/>
        <dbReference type="ChEBI" id="CHEBI:17754"/>
        <dbReference type="ChEBI" id="CHEBI:30616"/>
        <dbReference type="ChEBI" id="CHEBI:57597"/>
        <dbReference type="ChEBI" id="CHEBI:456216"/>
        <dbReference type="EC" id="2.7.1.30"/>
    </reaction>
</comment>
<dbReference type="GO" id="GO:0004370">
    <property type="term" value="F:glycerol kinase activity"/>
    <property type="evidence" value="ECO:0007669"/>
    <property type="project" value="UniProtKB-EC"/>
</dbReference>
<keyword evidence="8" id="KW-0067">ATP-binding</keyword>
<dbReference type="InterPro" id="IPR043129">
    <property type="entry name" value="ATPase_NBD"/>
</dbReference>
<feature type="domain" description="Carbohydrate kinase FGGY C-terminal" evidence="13">
    <location>
        <begin position="160"/>
        <end position="350"/>
    </location>
</feature>
<evidence type="ECO:0000256" key="6">
    <source>
        <dbReference type="ARBA" id="ARBA00022777"/>
    </source>
</evidence>
<gene>
    <name evidence="14" type="ORF">FOL47_007519</name>
</gene>
<keyword evidence="6 11" id="KW-0418">Kinase</keyword>
<accession>A0A7J6LJT1</accession>
<dbReference type="SUPFAM" id="SSF53067">
    <property type="entry name" value="Actin-like ATPase domain"/>
    <property type="match status" value="2"/>
</dbReference>
<evidence type="ECO:0000256" key="5">
    <source>
        <dbReference type="ARBA" id="ARBA00022741"/>
    </source>
</evidence>
<dbReference type="Gene3D" id="3.30.420.40">
    <property type="match status" value="2"/>
</dbReference>
<evidence type="ECO:0000256" key="2">
    <source>
        <dbReference type="ARBA" id="ARBA00009156"/>
    </source>
</evidence>
<dbReference type="PANTHER" id="PTHR10196:SF69">
    <property type="entry name" value="GLYCEROL KINASE"/>
    <property type="match status" value="1"/>
</dbReference>
<evidence type="ECO:0000256" key="9">
    <source>
        <dbReference type="ARBA" id="ARBA00043149"/>
    </source>
</evidence>
<dbReference type="AlphaFoldDB" id="A0A7J6LJT1"/>
<dbReference type="PROSITE" id="PS00445">
    <property type="entry name" value="FGGY_KINASES_2"/>
    <property type="match status" value="1"/>
</dbReference>
<sequence length="400" mass="43642">MNEGKDRFRNITGLPISTYFTALKIKWLLDNIDDVNNAVKEGRCLFGTVDSWLTYNLTGGYNNNGIHVTDVTNASRYMLMDLNTLQWDKGICDELGIPIETLPTIVPSCGIIGRVNINNNATTPNNIHIHPLLDNVPITAILGDQQSALLGHGCVKEGQAKCTYGTGCFMLVNTGHQPIQSSFGLLTTVAFQKQDGPVYYALEGSVAIAGRAVQWLRDQLGVIESAPEVEELAKTVPNTGGVTVVPAFSGLFTPHWRPDARAVITGMTLSTTKAHICRAVLEGVALEVVDVVRVMEKELDKPIVEFYADGGMTANRLLMQMQADFLPKDIQPAVMAETTAFGAAYAAGLAIGLWKVPIVELIANLGGHRKIEPHPAALERRKAIRRRWNDAIERTLGLEE</sequence>
<dbReference type="Proteomes" id="UP000591131">
    <property type="component" value="Unassembled WGS sequence"/>
</dbReference>
<protein>
    <recommendedName>
        <fullName evidence="3">glycerol kinase</fullName>
        <ecNumber evidence="3">2.7.1.30</ecNumber>
    </recommendedName>
    <alternativeName>
        <fullName evidence="9">ATP:glycerol 3-phosphotransferase</fullName>
    </alternativeName>
</protein>
<dbReference type="Pfam" id="PF02782">
    <property type="entry name" value="FGGY_C"/>
    <property type="match status" value="1"/>
</dbReference>
<dbReference type="GO" id="GO:0006641">
    <property type="term" value="P:triglyceride metabolic process"/>
    <property type="evidence" value="ECO:0007669"/>
    <property type="project" value="TreeGrafter"/>
</dbReference>
<dbReference type="GO" id="GO:0019563">
    <property type="term" value="P:glycerol catabolic process"/>
    <property type="evidence" value="ECO:0007669"/>
    <property type="project" value="UniProtKB-UniPathway"/>
</dbReference>
<dbReference type="GO" id="GO:0005524">
    <property type="term" value="F:ATP binding"/>
    <property type="evidence" value="ECO:0007669"/>
    <property type="project" value="UniProtKB-KW"/>
</dbReference>
<dbReference type="InterPro" id="IPR018485">
    <property type="entry name" value="FGGY_C"/>
</dbReference>
<evidence type="ECO:0000313" key="15">
    <source>
        <dbReference type="Proteomes" id="UP000591131"/>
    </source>
</evidence>
<evidence type="ECO:0000256" key="7">
    <source>
        <dbReference type="ARBA" id="ARBA00022798"/>
    </source>
</evidence>
<dbReference type="UniPathway" id="UPA00618">
    <property type="reaction ID" value="UER00672"/>
</dbReference>
<dbReference type="OrthoDB" id="5422795at2759"/>
<evidence type="ECO:0000256" key="4">
    <source>
        <dbReference type="ARBA" id="ARBA00022679"/>
    </source>
</evidence>
<evidence type="ECO:0000259" key="12">
    <source>
        <dbReference type="Pfam" id="PF00370"/>
    </source>
</evidence>
<evidence type="ECO:0000259" key="13">
    <source>
        <dbReference type="Pfam" id="PF02782"/>
    </source>
</evidence>
<comment type="similarity">
    <text evidence="2 11">Belongs to the FGGY kinase family.</text>
</comment>
<dbReference type="GO" id="GO:0005739">
    <property type="term" value="C:mitochondrion"/>
    <property type="evidence" value="ECO:0007669"/>
    <property type="project" value="TreeGrafter"/>
</dbReference>
<comment type="pathway">
    <text evidence="1">Polyol metabolism; glycerol degradation via glycerol kinase pathway; sn-glycerol 3-phosphate from glycerol: step 1/1.</text>
</comment>
<dbReference type="InterPro" id="IPR018483">
    <property type="entry name" value="Carb_kinase_FGGY_CS"/>
</dbReference>
<evidence type="ECO:0000256" key="11">
    <source>
        <dbReference type="RuleBase" id="RU003733"/>
    </source>
</evidence>
<organism evidence="14 15">
    <name type="scientific">Perkinsus chesapeaki</name>
    <name type="common">Clam parasite</name>
    <name type="synonym">Perkinsus andrewsi</name>
    <dbReference type="NCBI Taxonomy" id="330153"/>
    <lineage>
        <taxon>Eukaryota</taxon>
        <taxon>Sar</taxon>
        <taxon>Alveolata</taxon>
        <taxon>Perkinsozoa</taxon>
        <taxon>Perkinsea</taxon>
        <taxon>Perkinsida</taxon>
        <taxon>Perkinsidae</taxon>
        <taxon>Perkinsus</taxon>
    </lineage>
</organism>
<keyword evidence="7" id="KW-0319">Glycerol metabolism</keyword>
<dbReference type="EC" id="2.7.1.30" evidence="3"/>
<dbReference type="PROSITE" id="PS00933">
    <property type="entry name" value="FGGY_KINASES_1"/>
    <property type="match status" value="1"/>
</dbReference>
<evidence type="ECO:0000256" key="3">
    <source>
        <dbReference type="ARBA" id="ARBA00012099"/>
    </source>
</evidence>
<proteinExistence type="inferred from homology"/>
<dbReference type="InterPro" id="IPR018484">
    <property type="entry name" value="FGGY_N"/>
</dbReference>
<evidence type="ECO:0000256" key="10">
    <source>
        <dbReference type="ARBA" id="ARBA00052101"/>
    </source>
</evidence>